<dbReference type="PROSITE" id="PS50932">
    <property type="entry name" value="HTH_LACI_2"/>
    <property type="match status" value="1"/>
</dbReference>
<accession>A0A2P8Q621</accession>
<dbReference type="SUPFAM" id="SSF47413">
    <property type="entry name" value="lambda repressor-like DNA-binding domains"/>
    <property type="match status" value="1"/>
</dbReference>
<feature type="compositionally biased region" description="Basic residues" evidence="5">
    <location>
        <begin position="153"/>
        <end position="163"/>
    </location>
</feature>
<keyword evidence="4" id="KW-0233">DNA recombination</keyword>
<dbReference type="CDD" id="cd01392">
    <property type="entry name" value="HTH_LacI"/>
    <property type="match status" value="1"/>
</dbReference>
<dbReference type="InterPro" id="IPR013762">
    <property type="entry name" value="Integrase-like_cat_sf"/>
</dbReference>
<dbReference type="InterPro" id="IPR050808">
    <property type="entry name" value="Phage_Integrase"/>
</dbReference>
<dbReference type="InterPro" id="IPR010998">
    <property type="entry name" value="Integrase_recombinase_N"/>
</dbReference>
<comment type="caution">
    <text evidence="7">The sequence shown here is derived from an EMBL/GenBank/DDBJ whole genome shotgun (WGS) entry which is preliminary data.</text>
</comment>
<evidence type="ECO:0000256" key="5">
    <source>
        <dbReference type="SAM" id="MobiDB-lite"/>
    </source>
</evidence>
<evidence type="ECO:0000256" key="2">
    <source>
        <dbReference type="ARBA" id="ARBA00022908"/>
    </source>
</evidence>
<dbReference type="SMART" id="SM00354">
    <property type="entry name" value="HTH_LACI"/>
    <property type="match status" value="1"/>
</dbReference>
<dbReference type="GO" id="GO:0006310">
    <property type="term" value="P:DNA recombination"/>
    <property type="evidence" value="ECO:0007669"/>
    <property type="project" value="UniProtKB-KW"/>
</dbReference>
<protein>
    <submittedName>
        <fullName evidence="7">LacI family transcriptional regulator</fullName>
    </submittedName>
</protein>
<evidence type="ECO:0000259" key="6">
    <source>
        <dbReference type="PROSITE" id="PS50932"/>
    </source>
</evidence>
<dbReference type="SUPFAM" id="SSF56349">
    <property type="entry name" value="DNA breaking-rejoining enzymes"/>
    <property type="match status" value="2"/>
</dbReference>
<keyword evidence="8" id="KW-1185">Reference proteome</keyword>
<evidence type="ECO:0000256" key="3">
    <source>
        <dbReference type="ARBA" id="ARBA00023125"/>
    </source>
</evidence>
<dbReference type="Proteomes" id="UP000240429">
    <property type="component" value="Unassembled WGS sequence"/>
</dbReference>
<dbReference type="AlphaFoldDB" id="A0A2P8Q621"/>
<evidence type="ECO:0000313" key="7">
    <source>
        <dbReference type="EMBL" id="PSM41690.1"/>
    </source>
</evidence>
<dbReference type="GO" id="GO:0003677">
    <property type="term" value="F:DNA binding"/>
    <property type="evidence" value="ECO:0007669"/>
    <property type="project" value="UniProtKB-KW"/>
</dbReference>
<dbReference type="Gene3D" id="1.10.443.10">
    <property type="entry name" value="Intergrase catalytic core"/>
    <property type="match status" value="1"/>
</dbReference>
<dbReference type="GO" id="GO:0015074">
    <property type="term" value="P:DNA integration"/>
    <property type="evidence" value="ECO:0007669"/>
    <property type="project" value="UniProtKB-KW"/>
</dbReference>
<dbReference type="PROSITE" id="PS00356">
    <property type="entry name" value="HTH_LACI_1"/>
    <property type="match status" value="1"/>
</dbReference>
<dbReference type="EMBL" id="PYBJ01000013">
    <property type="protein sequence ID" value="PSM41690.1"/>
    <property type="molecule type" value="Genomic_DNA"/>
</dbReference>
<dbReference type="Gene3D" id="1.10.260.40">
    <property type="entry name" value="lambda repressor-like DNA-binding domains"/>
    <property type="match status" value="1"/>
</dbReference>
<gene>
    <name evidence="7" type="ORF">C6Y14_20240</name>
</gene>
<evidence type="ECO:0000313" key="8">
    <source>
        <dbReference type="Proteomes" id="UP000240429"/>
    </source>
</evidence>
<dbReference type="InterPro" id="IPR000843">
    <property type="entry name" value="HTH_LacI"/>
</dbReference>
<keyword evidence="2" id="KW-0229">DNA integration</keyword>
<evidence type="ECO:0000256" key="1">
    <source>
        <dbReference type="ARBA" id="ARBA00008857"/>
    </source>
</evidence>
<organism evidence="7 8">
    <name type="scientific">Streptomyces dioscori</name>
    <dbReference type="NCBI Taxonomy" id="2109333"/>
    <lineage>
        <taxon>Bacteria</taxon>
        <taxon>Bacillati</taxon>
        <taxon>Actinomycetota</taxon>
        <taxon>Actinomycetes</taxon>
        <taxon>Kitasatosporales</taxon>
        <taxon>Streptomycetaceae</taxon>
        <taxon>Streptomyces</taxon>
        <taxon>Streptomyces aurantiacus group</taxon>
    </lineage>
</organism>
<dbReference type="Gene3D" id="1.10.150.130">
    <property type="match status" value="1"/>
</dbReference>
<sequence>MGFPENRGTYWRGRFKISKGKYGRVLDENGIRFRTKREAKQAADAEEAKVRGRTWKDPEAGQIAFGEYASGWYAGQDRAASAMQNYRRHLEENLIPEFEDHPLASIQRTDVDAWKKKEKALYAISSVMTWRGTLHLVLEDEVDDELISANPATKRRGRGKRASRSRDRGPEKVVTDPLGILLCPERASLFSGRDDEFVAVVTKGCTGMRWGEIVGLETEFIRRAAVRVEWQRYELDSGGRESERCPPEDDSYRTIDAPQWLTCLWTGHVARTQPKPCACHANTYMFRGQGVSRTGEIGAKVVDVARRAGVSTGTVSNVLNRPEFVAEATKARVREAVKALGFTRGGGAVDRAAHWRRNGFATWLFTPATSGWYPKKAPQDARPVPLLADPWPGVPVRGRGSQARADACWVPVAKGLTPHGLRHTHKTRMEGFRTPPKLIDERMGHIDGSVQARYSHITREMREQLKVHLTVEWEASLDSRLSMCGSSPVSVLDDLLRDRLRVRQ</sequence>
<dbReference type="OrthoDB" id="4529782at2"/>
<dbReference type="PANTHER" id="PTHR30629">
    <property type="entry name" value="PROPHAGE INTEGRASE"/>
    <property type="match status" value="1"/>
</dbReference>
<dbReference type="GO" id="GO:0006355">
    <property type="term" value="P:regulation of DNA-templated transcription"/>
    <property type="evidence" value="ECO:0007669"/>
    <property type="project" value="InterPro"/>
</dbReference>
<dbReference type="RefSeq" id="WP_107018239.1">
    <property type="nucleotide sequence ID" value="NZ_KZ679044.1"/>
</dbReference>
<feature type="region of interest" description="Disordered" evidence="5">
    <location>
        <begin position="149"/>
        <end position="171"/>
    </location>
</feature>
<dbReference type="InterPro" id="IPR010982">
    <property type="entry name" value="Lambda_DNA-bd_dom_sf"/>
</dbReference>
<comment type="similarity">
    <text evidence="1">Belongs to the 'phage' integrase family.</text>
</comment>
<name>A0A2P8Q621_9ACTN</name>
<evidence type="ECO:0000256" key="4">
    <source>
        <dbReference type="ARBA" id="ARBA00023172"/>
    </source>
</evidence>
<dbReference type="Pfam" id="PF00356">
    <property type="entry name" value="LacI"/>
    <property type="match status" value="1"/>
</dbReference>
<dbReference type="PANTHER" id="PTHR30629:SF2">
    <property type="entry name" value="PROPHAGE INTEGRASE INTS-RELATED"/>
    <property type="match status" value="1"/>
</dbReference>
<dbReference type="InterPro" id="IPR011010">
    <property type="entry name" value="DNA_brk_join_enz"/>
</dbReference>
<reference evidence="7 8" key="1">
    <citation type="submission" date="2018-03" db="EMBL/GenBank/DDBJ databases">
        <title>Streptomyces dioscori sp. nov., a novel endophytic actinobacterium isolated from bulbil of Dioscorea bulbifera L.</title>
        <authorList>
            <person name="Zhikuan W."/>
        </authorList>
    </citation>
    <scope>NUCLEOTIDE SEQUENCE [LARGE SCALE GENOMIC DNA]</scope>
    <source>
        <strain evidence="7 8">A217</strain>
    </source>
</reference>
<proteinExistence type="inferred from homology"/>
<feature type="domain" description="HTH lacI-type" evidence="6">
    <location>
        <begin position="299"/>
        <end position="353"/>
    </location>
</feature>
<keyword evidence="3" id="KW-0238">DNA-binding</keyword>